<dbReference type="NCBIfam" id="TIGR01727">
    <property type="entry name" value="oligo_HPY"/>
    <property type="match status" value="1"/>
</dbReference>
<gene>
    <name evidence="9" type="ORF">ACFQO7_34085</name>
</gene>
<dbReference type="PROSITE" id="PS50893">
    <property type="entry name" value="ABC_TRANSPORTER_2"/>
    <property type="match status" value="1"/>
</dbReference>
<evidence type="ECO:0000256" key="7">
    <source>
        <dbReference type="ARBA" id="ARBA00023136"/>
    </source>
</evidence>
<evidence type="ECO:0000313" key="10">
    <source>
        <dbReference type="Proteomes" id="UP001596392"/>
    </source>
</evidence>
<dbReference type="Pfam" id="PF00005">
    <property type="entry name" value="ABC_tran"/>
    <property type="match status" value="1"/>
</dbReference>
<dbReference type="PANTHER" id="PTHR43297:SF2">
    <property type="entry name" value="DIPEPTIDE TRANSPORT ATP-BINDING PROTEIN DPPD"/>
    <property type="match status" value="1"/>
</dbReference>
<evidence type="ECO:0000256" key="5">
    <source>
        <dbReference type="ARBA" id="ARBA00022741"/>
    </source>
</evidence>
<protein>
    <submittedName>
        <fullName evidence="9">ABC transporter ATP-binding protein</fullName>
    </submittedName>
</protein>
<sequence length="355" mass="38503">MSTNHSAAPVWSARDGRPYLEVTDLEVSFPTADGIVCAVQGLTYSLALGRTLAIVGESGSGKSVSSMAIMGLHNPAATRMSGSIRLGDHEIVGMPNEEMRRVRGAAASMIFQDPQSSLHPYFTVGDQITEAYLAHHRVSRKQARRRAADMLGRVGIPHAARRLDDYPHHFSGGMRQRVMIAMALVNDPQLLIADEPTTALDVTVQAQILDLIAELQQEFGSAVLFITHDLGVVAEIADEVLVMYGGRAVEHGSKSDILANPVHPYTWGLLRSVPALSGAPGKLRPIPGSPPSLLAPPPGCAFEPRCEFRDRLVYAECGTVQPELVGRHGQSHHRSRCHLRQPESVFQAEVLPFLP</sequence>
<feature type="domain" description="ABC transporter" evidence="8">
    <location>
        <begin position="20"/>
        <end position="270"/>
    </location>
</feature>
<dbReference type="InterPro" id="IPR013563">
    <property type="entry name" value="Oligopep_ABC_C"/>
</dbReference>
<comment type="subcellular location">
    <subcellularLocation>
        <location evidence="1">Cell membrane</location>
        <topology evidence="1">Peripheral membrane protein</topology>
    </subcellularLocation>
</comment>
<evidence type="ECO:0000259" key="8">
    <source>
        <dbReference type="PROSITE" id="PS50893"/>
    </source>
</evidence>
<dbReference type="PANTHER" id="PTHR43297">
    <property type="entry name" value="OLIGOPEPTIDE TRANSPORT ATP-BINDING PROTEIN APPD"/>
    <property type="match status" value="1"/>
</dbReference>
<evidence type="ECO:0000256" key="1">
    <source>
        <dbReference type="ARBA" id="ARBA00004202"/>
    </source>
</evidence>
<evidence type="ECO:0000256" key="4">
    <source>
        <dbReference type="ARBA" id="ARBA00022475"/>
    </source>
</evidence>
<name>A0ABW2HA90_9ACTN</name>
<proteinExistence type="inferred from homology"/>
<keyword evidence="6 9" id="KW-0067">ATP-binding</keyword>
<keyword evidence="5" id="KW-0547">Nucleotide-binding</keyword>
<dbReference type="PROSITE" id="PS00211">
    <property type="entry name" value="ABC_TRANSPORTER_1"/>
    <property type="match status" value="1"/>
</dbReference>
<organism evidence="9 10">
    <name type="scientific">Catellatospora aurea</name>
    <dbReference type="NCBI Taxonomy" id="1337874"/>
    <lineage>
        <taxon>Bacteria</taxon>
        <taxon>Bacillati</taxon>
        <taxon>Actinomycetota</taxon>
        <taxon>Actinomycetes</taxon>
        <taxon>Micromonosporales</taxon>
        <taxon>Micromonosporaceae</taxon>
        <taxon>Catellatospora</taxon>
    </lineage>
</organism>
<dbReference type="Proteomes" id="UP001596392">
    <property type="component" value="Unassembled WGS sequence"/>
</dbReference>
<dbReference type="SUPFAM" id="SSF52540">
    <property type="entry name" value="P-loop containing nucleoside triphosphate hydrolases"/>
    <property type="match status" value="1"/>
</dbReference>
<accession>A0ABW2HA90</accession>
<dbReference type="InterPro" id="IPR017871">
    <property type="entry name" value="ABC_transporter-like_CS"/>
</dbReference>
<dbReference type="Pfam" id="PF08352">
    <property type="entry name" value="oligo_HPY"/>
    <property type="match status" value="1"/>
</dbReference>
<dbReference type="SMART" id="SM00382">
    <property type="entry name" value="AAA"/>
    <property type="match status" value="1"/>
</dbReference>
<evidence type="ECO:0000256" key="3">
    <source>
        <dbReference type="ARBA" id="ARBA00022448"/>
    </source>
</evidence>
<keyword evidence="10" id="KW-1185">Reference proteome</keyword>
<keyword evidence="4" id="KW-1003">Cell membrane</keyword>
<evidence type="ECO:0000313" key="9">
    <source>
        <dbReference type="EMBL" id="MFC7247519.1"/>
    </source>
</evidence>
<keyword evidence="7" id="KW-0472">Membrane</keyword>
<dbReference type="InterPro" id="IPR003593">
    <property type="entry name" value="AAA+_ATPase"/>
</dbReference>
<comment type="similarity">
    <text evidence="2">Belongs to the ABC transporter superfamily.</text>
</comment>
<dbReference type="InterPro" id="IPR003439">
    <property type="entry name" value="ABC_transporter-like_ATP-bd"/>
</dbReference>
<dbReference type="InterPro" id="IPR050388">
    <property type="entry name" value="ABC_Ni/Peptide_Import"/>
</dbReference>
<dbReference type="EMBL" id="JBHTAC010000058">
    <property type="protein sequence ID" value="MFC7247519.1"/>
    <property type="molecule type" value="Genomic_DNA"/>
</dbReference>
<reference evidence="10" key="1">
    <citation type="journal article" date="2019" name="Int. J. Syst. Evol. Microbiol.">
        <title>The Global Catalogue of Microorganisms (GCM) 10K type strain sequencing project: providing services to taxonomists for standard genome sequencing and annotation.</title>
        <authorList>
            <consortium name="The Broad Institute Genomics Platform"/>
            <consortium name="The Broad Institute Genome Sequencing Center for Infectious Disease"/>
            <person name="Wu L."/>
            <person name="Ma J."/>
        </authorList>
    </citation>
    <scope>NUCLEOTIDE SEQUENCE [LARGE SCALE GENOMIC DNA]</scope>
    <source>
        <strain evidence="10">CGMCC 1.9106</strain>
    </source>
</reference>
<dbReference type="RefSeq" id="WP_376810243.1">
    <property type="nucleotide sequence ID" value="NZ_JBHTAC010000058.1"/>
</dbReference>
<dbReference type="Gene3D" id="3.40.50.300">
    <property type="entry name" value="P-loop containing nucleotide triphosphate hydrolases"/>
    <property type="match status" value="1"/>
</dbReference>
<evidence type="ECO:0000256" key="6">
    <source>
        <dbReference type="ARBA" id="ARBA00022840"/>
    </source>
</evidence>
<dbReference type="CDD" id="cd03257">
    <property type="entry name" value="ABC_NikE_OppD_transporters"/>
    <property type="match status" value="1"/>
</dbReference>
<comment type="caution">
    <text evidence="9">The sequence shown here is derived from an EMBL/GenBank/DDBJ whole genome shotgun (WGS) entry which is preliminary data.</text>
</comment>
<keyword evidence="3" id="KW-0813">Transport</keyword>
<evidence type="ECO:0000256" key="2">
    <source>
        <dbReference type="ARBA" id="ARBA00005417"/>
    </source>
</evidence>
<dbReference type="InterPro" id="IPR027417">
    <property type="entry name" value="P-loop_NTPase"/>
</dbReference>
<dbReference type="GO" id="GO:0005524">
    <property type="term" value="F:ATP binding"/>
    <property type="evidence" value="ECO:0007669"/>
    <property type="project" value="UniProtKB-KW"/>
</dbReference>